<feature type="domain" description="N-acetyltransferase" evidence="1">
    <location>
        <begin position="142"/>
        <end position="273"/>
    </location>
</feature>
<dbReference type="Gene3D" id="3.40.630.30">
    <property type="match status" value="1"/>
</dbReference>
<accession>A0ABS9UFP8</accession>
<name>A0ABS9UFP8_9BACL</name>
<evidence type="ECO:0000313" key="2">
    <source>
        <dbReference type="EMBL" id="MCH7323178.1"/>
    </source>
</evidence>
<dbReference type="InterPro" id="IPR016181">
    <property type="entry name" value="Acyl_CoA_acyltransferase"/>
</dbReference>
<reference evidence="2 3" key="1">
    <citation type="submission" date="2022-03" db="EMBL/GenBank/DDBJ databases">
        <authorList>
            <person name="Jo J.-H."/>
            <person name="Im W.-T."/>
        </authorList>
    </citation>
    <scope>NUCLEOTIDE SEQUENCE [LARGE SCALE GENOMIC DNA]</scope>
    <source>
        <strain evidence="2 3">MA9</strain>
    </source>
</reference>
<dbReference type="PANTHER" id="PTHR31143:SF2">
    <property type="entry name" value="FR47-LIKE DOMAIN-CONTAINING PROTEIN-RELATED"/>
    <property type="match status" value="1"/>
</dbReference>
<dbReference type="SUPFAM" id="SSF55729">
    <property type="entry name" value="Acyl-CoA N-acyltransferases (Nat)"/>
    <property type="match status" value="1"/>
</dbReference>
<dbReference type="InterPro" id="IPR000182">
    <property type="entry name" value="GNAT_dom"/>
</dbReference>
<dbReference type="EMBL" id="JAKZFC010000006">
    <property type="protein sequence ID" value="MCH7323178.1"/>
    <property type="molecule type" value="Genomic_DNA"/>
</dbReference>
<protein>
    <submittedName>
        <fullName evidence="2">GNAT family N-acetyltransferase</fullName>
    </submittedName>
</protein>
<dbReference type="RefSeq" id="WP_241370350.1">
    <property type="nucleotide sequence ID" value="NZ_JAKZFC010000006.1"/>
</dbReference>
<comment type="caution">
    <text evidence="2">The sequence shown here is derived from an EMBL/GenBank/DDBJ whole genome shotgun (WGS) entry which is preliminary data.</text>
</comment>
<dbReference type="PANTHER" id="PTHR31143">
    <property type="match status" value="1"/>
</dbReference>
<gene>
    <name evidence="2" type="ORF">LZ480_14975</name>
</gene>
<proteinExistence type="predicted"/>
<sequence length="273" mass="31065">MITELQKQDFHKCLNVLNEQGQLEAKAIAMSVNPGRIFVDKPSAPTTGMIWLGNNDGFILFGDDSNQQFNGALNAFIDEVITPDAKKVGLKWFEVVGNHEKWNATIETLFKHRTLGSWNQKVYTLNEQSYQRKGELSLPQGYTIHKINEQLYGESTIQNITFLHETIEEFWSSPEQFFNNGIAYGAFWGNEIVSICYSGFVVNNIHCVGIETLAEHQGKKLAQILAHYFVQDCFENGMTVYWDCMEGNKPSVAVAEKIGFHNTFNYVGYEFSF</sequence>
<dbReference type="Proteomes" id="UP001316087">
    <property type="component" value="Unassembled WGS sequence"/>
</dbReference>
<dbReference type="PROSITE" id="PS51186">
    <property type="entry name" value="GNAT"/>
    <property type="match status" value="1"/>
</dbReference>
<keyword evidence="3" id="KW-1185">Reference proteome</keyword>
<evidence type="ECO:0000313" key="3">
    <source>
        <dbReference type="Proteomes" id="UP001316087"/>
    </source>
</evidence>
<evidence type="ECO:0000259" key="1">
    <source>
        <dbReference type="PROSITE" id="PS51186"/>
    </source>
</evidence>
<organism evidence="2 3">
    <name type="scientific">Solibacillus palustris</name>
    <dbReference type="NCBI Taxonomy" id="2908203"/>
    <lineage>
        <taxon>Bacteria</taxon>
        <taxon>Bacillati</taxon>
        <taxon>Bacillota</taxon>
        <taxon>Bacilli</taxon>
        <taxon>Bacillales</taxon>
        <taxon>Caryophanaceae</taxon>
        <taxon>Solibacillus</taxon>
    </lineage>
</organism>
<dbReference type="InterPro" id="IPR027365">
    <property type="entry name" value="GNAT_acetyltra_YdfB-like"/>
</dbReference>
<dbReference type="Pfam" id="PF12746">
    <property type="entry name" value="GNAT_acetyltran"/>
    <property type="match status" value="1"/>
</dbReference>